<organism evidence="1 2">
    <name type="scientific">Cutibacterium acnes subsp. acnes</name>
    <dbReference type="NCBI Taxonomy" id="1734925"/>
    <lineage>
        <taxon>Bacteria</taxon>
        <taxon>Bacillati</taxon>
        <taxon>Actinomycetota</taxon>
        <taxon>Actinomycetes</taxon>
        <taxon>Propionibacteriales</taxon>
        <taxon>Propionibacteriaceae</taxon>
        <taxon>Cutibacterium</taxon>
    </lineage>
</organism>
<accession>A0ABM7GVZ8</accession>
<reference evidence="1 2" key="1">
    <citation type="submission" date="2019-06" db="EMBL/GenBank/DDBJ databases">
        <title>Complete genome sequence of Cutibacterium acnes subsp. acnes NBRC 107605.</title>
        <authorList>
            <person name="Miura T."/>
            <person name="Furukawa M."/>
            <person name="Shimamura M."/>
            <person name="Ohyama Y."/>
            <person name="Yamazoe A."/>
            <person name="Kawasaki H."/>
        </authorList>
    </citation>
    <scope>NUCLEOTIDE SEQUENCE [LARGE SCALE GENOMIC DNA]</scope>
    <source>
        <strain evidence="1 2">NBRC 107605</strain>
    </source>
</reference>
<keyword evidence="2" id="KW-1185">Reference proteome</keyword>
<protein>
    <submittedName>
        <fullName evidence="1">Uncharacterized protein</fullName>
    </submittedName>
</protein>
<dbReference type="EMBL" id="AP019723">
    <property type="protein sequence ID" value="BBK83491.1"/>
    <property type="molecule type" value="Genomic_DNA"/>
</dbReference>
<gene>
    <name evidence="1" type="ORF">CacPP4_01060</name>
</gene>
<name>A0ABM7GVZ8_CUTAC</name>
<evidence type="ECO:0000313" key="2">
    <source>
        <dbReference type="Proteomes" id="UP000318594"/>
    </source>
</evidence>
<dbReference type="Proteomes" id="UP000318594">
    <property type="component" value="Chromosome"/>
</dbReference>
<sequence length="105" mass="11262">MGSHRAPALLTIRYLELPAAFSIPRDEPHMHGVSVRLPRVGFGLGHSAVGEVGANPTLSRNGNACKAQSGRLSEEWQLLTLAVGVCRAHYVRLRETCGMTAGRTA</sequence>
<proteinExistence type="predicted"/>
<evidence type="ECO:0000313" key="1">
    <source>
        <dbReference type="EMBL" id="BBK83491.1"/>
    </source>
</evidence>